<evidence type="ECO:0000256" key="4">
    <source>
        <dbReference type="ARBA" id="ARBA00023125"/>
    </source>
</evidence>
<dbReference type="GO" id="GO:0006352">
    <property type="term" value="P:DNA-templated transcription initiation"/>
    <property type="evidence" value="ECO:0007669"/>
    <property type="project" value="InterPro"/>
</dbReference>
<feature type="domain" description="RNA polymerase sigma-70 region 2" evidence="6">
    <location>
        <begin position="180"/>
        <end position="224"/>
    </location>
</feature>
<dbReference type="SUPFAM" id="SSF88946">
    <property type="entry name" value="Sigma2 domain of RNA polymerase sigma factors"/>
    <property type="match status" value="1"/>
</dbReference>
<keyword evidence="5" id="KW-0804">Transcription</keyword>
<keyword evidence="2" id="KW-0805">Transcription regulation</keyword>
<dbReference type="InterPro" id="IPR013325">
    <property type="entry name" value="RNA_pol_sigma_r2"/>
</dbReference>
<dbReference type="Gene3D" id="1.20.120.1810">
    <property type="match status" value="1"/>
</dbReference>
<protein>
    <recommendedName>
        <fullName evidence="6">RNA polymerase sigma-70 region 2 domain-containing protein</fullName>
    </recommendedName>
</protein>
<dbReference type="PANTHER" id="PTHR30603">
    <property type="entry name" value="RNA POLYMERASE SIGMA FACTOR RPO"/>
    <property type="match status" value="1"/>
</dbReference>
<sequence length="435" mass="48048">MALPSRRTSRKRLRVVVLGILCASNGQGVLGFLSIGSKSSLRYLTTPPPSRSGSVSLFAISSSQRRTTTNKGSATDATPQFLPRITHEEMMTLLSHTVELRRIQQIEADLALTYPSSRKATTLAVARKAGYADDLEAYEATIDLGYASRETMVTRNMGLVHFCANDIVGTQARPSRLQTLSREDLIQEGAIGLARAVDRWNPEIGGKFSTYAVYWVRAAILRCIAERDDLVRVPEHVSAAVRKISRAARQLGIDIDGNDLISSVYSKDASWKEAQAAKALAEEAGLTPRQVSEAIKVKARRRGGMLSFEAWMQQGQDFATDLTPVVADDNPLASLETEQLKSTLSKFLRPKEMEALSWRYGLQRDYVAEAEEELFGRSPRAPITVKGRWGEAMSFTEVGKKMKVSAEYGRRLCHKALNKLRVAAEEGMLEPALLL</sequence>
<evidence type="ECO:0000313" key="7">
    <source>
        <dbReference type="EMBL" id="CAG9292808.1"/>
    </source>
</evidence>
<dbReference type="PRINTS" id="PR00046">
    <property type="entry name" value="SIGMA70FCT"/>
</dbReference>
<dbReference type="Pfam" id="PF04542">
    <property type="entry name" value="Sigma70_r2"/>
    <property type="match status" value="1"/>
</dbReference>
<dbReference type="EMBL" id="OU594948">
    <property type="protein sequence ID" value="CAG9292808.1"/>
    <property type="molecule type" value="Genomic_DNA"/>
</dbReference>
<dbReference type="GO" id="GO:0016987">
    <property type="term" value="F:sigma factor activity"/>
    <property type="evidence" value="ECO:0007669"/>
    <property type="project" value="UniProtKB-KW"/>
</dbReference>
<organism evidence="7">
    <name type="scientific">Phaeodactylum tricornutum</name>
    <name type="common">Diatom</name>
    <dbReference type="NCBI Taxonomy" id="2850"/>
    <lineage>
        <taxon>Eukaryota</taxon>
        <taxon>Sar</taxon>
        <taxon>Stramenopiles</taxon>
        <taxon>Ochrophyta</taxon>
        <taxon>Bacillariophyta</taxon>
        <taxon>Bacillariophyceae</taxon>
        <taxon>Bacillariophycidae</taxon>
        <taxon>Naviculales</taxon>
        <taxon>Phaeodactylaceae</taxon>
        <taxon>Phaeodactylum</taxon>
    </lineage>
</organism>
<keyword evidence="4" id="KW-0238">DNA-binding</keyword>
<evidence type="ECO:0000256" key="1">
    <source>
        <dbReference type="ARBA" id="ARBA00007788"/>
    </source>
</evidence>
<dbReference type="InterPro" id="IPR007627">
    <property type="entry name" value="RNA_pol_sigma70_r2"/>
</dbReference>
<dbReference type="PANTHER" id="PTHR30603:SF47">
    <property type="entry name" value="RNA POLYMERASE SIGMA FACTOR SIGD, CHLOROPLASTIC"/>
    <property type="match status" value="1"/>
</dbReference>
<dbReference type="InterPro" id="IPR050239">
    <property type="entry name" value="Sigma-70_RNA_pol_init_factors"/>
</dbReference>
<evidence type="ECO:0000256" key="5">
    <source>
        <dbReference type="ARBA" id="ARBA00023163"/>
    </source>
</evidence>
<name>A0A8J9SF14_PHATR</name>
<dbReference type="InterPro" id="IPR014284">
    <property type="entry name" value="RNA_pol_sigma-70_dom"/>
</dbReference>
<comment type="similarity">
    <text evidence="1">Belongs to the sigma-70 factor family.</text>
</comment>
<dbReference type="Proteomes" id="UP000836788">
    <property type="component" value="Chromosome 7"/>
</dbReference>
<keyword evidence="3" id="KW-0731">Sigma factor</keyword>
<dbReference type="SUPFAM" id="SSF88659">
    <property type="entry name" value="Sigma3 and sigma4 domains of RNA polymerase sigma factors"/>
    <property type="match status" value="1"/>
</dbReference>
<evidence type="ECO:0000256" key="2">
    <source>
        <dbReference type="ARBA" id="ARBA00023015"/>
    </source>
</evidence>
<dbReference type="NCBIfam" id="TIGR02937">
    <property type="entry name" value="sigma70-ECF"/>
    <property type="match status" value="1"/>
</dbReference>
<dbReference type="InterPro" id="IPR013324">
    <property type="entry name" value="RNA_pol_sigma_r3/r4-like"/>
</dbReference>
<gene>
    <name evidence="7" type="ORF">PTTT1_LOCUS49544</name>
</gene>
<dbReference type="AlphaFoldDB" id="A0A8J9SF14"/>
<proteinExistence type="inferred from homology"/>
<dbReference type="Gene3D" id="1.10.10.10">
    <property type="entry name" value="Winged helix-like DNA-binding domain superfamily/Winged helix DNA-binding domain"/>
    <property type="match status" value="1"/>
</dbReference>
<reference evidence="7" key="1">
    <citation type="submission" date="2022-02" db="EMBL/GenBank/DDBJ databases">
        <authorList>
            <person name="Giguere J D."/>
        </authorList>
    </citation>
    <scope>NUCLEOTIDE SEQUENCE</scope>
    <source>
        <strain evidence="7">CCAP 1055/1</strain>
    </source>
</reference>
<evidence type="ECO:0000259" key="6">
    <source>
        <dbReference type="Pfam" id="PF04542"/>
    </source>
</evidence>
<dbReference type="InterPro" id="IPR000943">
    <property type="entry name" value="RNA_pol_sigma70"/>
</dbReference>
<dbReference type="InterPro" id="IPR036388">
    <property type="entry name" value="WH-like_DNA-bd_sf"/>
</dbReference>
<dbReference type="GO" id="GO:0003677">
    <property type="term" value="F:DNA binding"/>
    <property type="evidence" value="ECO:0007669"/>
    <property type="project" value="UniProtKB-KW"/>
</dbReference>
<evidence type="ECO:0000256" key="3">
    <source>
        <dbReference type="ARBA" id="ARBA00023082"/>
    </source>
</evidence>
<accession>A0A8J9SF14</accession>